<dbReference type="eggNOG" id="ENOG502T2WQ">
    <property type="taxonomic scope" value="Eukaryota"/>
</dbReference>
<keyword evidence="1" id="KW-0732">Signal</keyword>
<dbReference type="OrthoDB" id="2506293at2759"/>
<dbReference type="HOGENOM" id="CLU_2171613_0_0_1"/>
<dbReference type="Proteomes" id="UP000001072">
    <property type="component" value="Unassembled WGS sequence"/>
</dbReference>
<protein>
    <submittedName>
        <fullName evidence="2">Secreted protein</fullName>
    </submittedName>
</protein>
<keyword evidence="3" id="KW-1185">Reference proteome</keyword>
<evidence type="ECO:0000313" key="2">
    <source>
        <dbReference type="EMBL" id="EGG08040.1"/>
    </source>
</evidence>
<dbReference type="VEuPathDB" id="FungiDB:MELLADRAFT_71571"/>
<evidence type="ECO:0000256" key="1">
    <source>
        <dbReference type="SAM" id="SignalP"/>
    </source>
</evidence>
<dbReference type="EMBL" id="GL883102">
    <property type="protein sequence ID" value="EGG08040.1"/>
    <property type="molecule type" value="Genomic_DNA"/>
</dbReference>
<feature type="chain" id="PRO_5003315153" evidence="1">
    <location>
        <begin position="21"/>
        <end position="110"/>
    </location>
</feature>
<dbReference type="KEGG" id="mlr:MELLADRAFT_71571"/>
<dbReference type="RefSeq" id="XP_007408805.1">
    <property type="nucleotide sequence ID" value="XM_007408743.1"/>
</dbReference>
<feature type="signal peptide" evidence="1">
    <location>
        <begin position="1"/>
        <end position="20"/>
    </location>
</feature>
<dbReference type="GeneID" id="18931863"/>
<organism evidence="3">
    <name type="scientific">Melampsora larici-populina (strain 98AG31 / pathotype 3-4-7)</name>
    <name type="common">Poplar leaf rust fungus</name>
    <dbReference type="NCBI Taxonomy" id="747676"/>
    <lineage>
        <taxon>Eukaryota</taxon>
        <taxon>Fungi</taxon>
        <taxon>Dikarya</taxon>
        <taxon>Basidiomycota</taxon>
        <taxon>Pucciniomycotina</taxon>
        <taxon>Pucciniomycetes</taxon>
        <taxon>Pucciniales</taxon>
        <taxon>Melampsoraceae</taxon>
        <taxon>Melampsora</taxon>
    </lineage>
</organism>
<reference evidence="3" key="1">
    <citation type="journal article" date="2011" name="Proc. Natl. Acad. Sci. U.S.A.">
        <title>Obligate biotrophy features unraveled by the genomic analysis of rust fungi.</title>
        <authorList>
            <person name="Duplessis S."/>
            <person name="Cuomo C.A."/>
            <person name="Lin Y.-C."/>
            <person name="Aerts A."/>
            <person name="Tisserant E."/>
            <person name="Veneault-Fourrey C."/>
            <person name="Joly D.L."/>
            <person name="Hacquard S."/>
            <person name="Amselem J."/>
            <person name="Cantarel B.L."/>
            <person name="Chiu R."/>
            <person name="Coutinho P.M."/>
            <person name="Feau N."/>
            <person name="Field M."/>
            <person name="Frey P."/>
            <person name="Gelhaye E."/>
            <person name="Goldberg J."/>
            <person name="Grabherr M.G."/>
            <person name="Kodira C.D."/>
            <person name="Kohler A."/>
            <person name="Kuees U."/>
            <person name="Lindquist E.A."/>
            <person name="Lucas S.M."/>
            <person name="Mago R."/>
            <person name="Mauceli E."/>
            <person name="Morin E."/>
            <person name="Murat C."/>
            <person name="Pangilinan J.L."/>
            <person name="Park R."/>
            <person name="Pearson M."/>
            <person name="Quesneville H."/>
            <person name="Rouhier N."/>
            <person name="Sakthikumar S."/>
            <person name="Salamov A.A."/>
            <person name="Schmutz J."/>
            <person name="Selles B."/>
            <person name="Shapiro H."/>
            <person name="Tanguay P."/>
            <person name="Tuskan G.A."/>
            <person name="Henrissat B."/>
            <person name="Van de Peer Y."/>
            <person name="Rouze P."/>
            <person name="Ellis J.G."/>
            <person name="Dodds P.N."/>
            <person name="Schein J.E."/>
            <person name="Zhong S."/>
            <person name="Hamelin R.C."/>
            <person name="Grigoriev I.V."/>
            <person name="Szabo L.J."/>
            <person name="Martin F."/>
        </authorList>
    </citation>
    <scope>NUCLEOTIDE SEQUENCE [LARGE SCALE GENOMIC DNA]</scope>
    <source>
        <strain evidence="3">98AG31 / pathotype 3-4-7</strain>
    </source>
</reference>
<accession>F4RI01</accession>
<name>F4RI01_MELLP</name>
<proteinExistence type="predicted"/>
<gene>
    <name evidence="2" type="ORF">MELLADRAFT_71571</name>
</gene>
<sequence length="110" mass="11887">MLNVLYFLSILLCSASLVLTVAIPHHTHDTIEPRYIIEGQPPPPCKNHICPLAKSTDSPIVARATTDLLSSSDTFSFPRPHQTAPVKCGDTGLPPPCNVTPANYTANHTE</sequence>
<dbReference type="InParanoid" id="F4RI01"/>
<dbReference type="AlphaFoldDB" id="F4RI01"/>
<evidence type="ECO:0000313" key="3">
    <source>
        <dbReference type="Proteomes" id="UP000001072"/>
    </source>
</evidence>